<proteinExistence type="predicted"/>
<accession>A0A3Q7HJI9</accession>
<dbReference type="EnsemblPlants" id="Solyc08g016444.1.1">
    <property type="protein sequence ID" value="Solyc08g016444.1.1"/>
    <property type="gene ID" value="Solyc08g016444.1"/>
</dbReference>
<organism evidence="1">
    <name type="scientific">Solanum lycopersicum</name>
    <name type="common">Tomato</name>
    <name type="synonym">Lycopersicon esculentum</name>
    <dbReference type="NCBI Taxonomy" id="4081"/>
    <lineage>
        <taxon>Eukaryota</taxon>
        <taxon>Viridiplantae</taxon>
        <taxon>Streptophyta</taxon>
        <taxon>Embryophyta</taxon>
        <taxon>Tracheophyta</taxon>
        <taxon>Spermatophyta</taxon>
        <taxon>Magnoliopsida</taxon>
        <taxon>eudicotyledons</taxon>
        <taxon>Gunneridae</taxon>
        <taxon>Pentapetalae</taxon>
        <taxon>asterids</taxon>
        <taxon>lamiids</taxon>
        <taxon>Solanales</taxon>
        <taxon>Solanaceae</taxon>
        <taxon>Solanoideae</taxon>
        <taxon>Solaneae</taxon>
        <taxon>Solanum</taxon>
        <taxon>Solanum subgen. Lycopersicon</taxon>
    </lineage>
</organism>
<evidence type="ECO:0000313" key="1">
    <source>
        <dbReference type="EnsemblPlants" id="Solyc08g016444.1.1"/>
    </source>
</evidence>
<reference evidence="1" key="2">
    <citation type="submission" date="2019-01" db="UniProtKB">
        <authorList>
            <consortium name="EnsemblPlants"/>
        </authorList>
    </citation>
    <scope>IDENTIFICATION</scope>
    <source>
        <strain evidence="1">cv. Heinz 1706</strain>
    </source>
</reference>
<dbReference type="AlphaFoldDB" id="A0A3Q7HJI9"/>
<keyword evidence="2" id="KW-1185">Reference proteome</keyword>
<reference evidence="1" key="1">
    <citation type="journal article" date="2012" name="Nature">
        <title>The tomato genome sequence provides insights into fleshy fruit evolution.</title>
        <authorList>
            <consortium name="Tomato Genome Consortium"/>
        </authorList>
    </citation>
    <scope>NUCLEOTIDE SEQUENCE [LARGE SCALE GENOMIC DNA]</scope>
    <source>
        <strain evidence="1">cv. Heinz 1706</strain>
    </source>
</reference>
<dbReference type="InParanoid" id="A0A3Q7HJI9"/>
<evidence type="ECO:0000313" key="2">
    <source>
        <dbReference type="Proteomes" id="UP000004994"/>
    </source>
</evidence>
<sequence>MQCITTLAYNFNINGYIEGEVKPSFTRGIRQGDPLSSYIILLYVEGLSRLLNQAELCGDIQGLSLSRGGPTIIIYFFADDSFIFCNANIQNAQKNSEIKEITTMLSNFRWGHDKDKRKMHFEKWEILCSTKSKRGIGFRELKSFNQALLAKLAWRILTQEDSLLFRILKSKYFPPTAFLKDTFSSTSSWIWKSIIWGRDLLQRALDGG</sequence>
<dbReference type="PANTHER" id="PTHR33116">
    <property type="entry name" value="REVERSE TRANSCRIPTASE ZINC-BINDING DOMAIN-CONTAINING PROTEIN-RELATED-RELATED"/>
    <property type="match status" value="1"/>
</dbReference>
<name>A0A3Q7HJI9_SOLLC</name>
<protein>
    <submittedName>
        <fullName evidence="1">Uncharacterized protein</fullName>
    </submittedName>
</protein>
<dbReference type="Proteomes" id="UP000004994">
    <property type="component" value="Chromosome 8"/>
</dbReference>
<dbReference type="PANTHER" id="PTHR33116:SF86">
    <property type="entry name" value="REVERSE TRANSCRIPTASE DOMAIN-CONTAINING PROTEIN"/>
    <property type="match status" value="1"/>
</dbReference>
<dbReference type="Gramene" id="Solyc08g016444.1.1">
    <property type="protein sequence ID" value="Solyc08g016444.1.1"/>
    <property type="gene ID" value="Solyc08g016444.1"/>
</dbReference>